<gene>
    <name evidence="2" type="ORF">NC661_18010</name>
</gene>
<feature type="transmembrane region" description="Helical" evidence="1">
    <location>
        <begin position="6"/>
        <end position="27"/>
    </location>
</feature>
<dbReference type="RefSeq" id="WP_259868098.1">
    <property type="nucleotide sequence ID" value="NZ_JAMQJZ010000018.1"/>
</dbReference>
<proteinExistence type="predicted"/>
<keyword evidence="1" id="KW-0812">Transmembrane</keyword>
<organism evidence="2 3">
    <name type="scientific">Aquibacillus koreensis</name>
    <dbReference type="NCBI Taxonomy" id="279446"/>
    <lineage>
        <taxon>Bacteria</taxon>
        <taxon>Bacillati</taxon>
        <taxon>Bacillota</taxon>
        <taxon>Bacilli</taxon>
        <taxon>Bacillales</taxon>
        <taxon>Bacillaceae</taxon>
        <taxon>Aquibacillus</taxon>
    </lineage>
</organism>
<evidence type="ECO:0000313" key="3">
    <source>
        <dbReference type="Proteomes" id="UP001145072"/>
    </source>
</evidence>
<keyword evidence="3" id="KW-1185">Reference proteome</keyword>
<keyword evidence="1" id="KW-0472">Membrane</keyword>
<name>A0A9X3WP08_9BACI</name>
<dbReference type="Proteomes" id="UP001145072">
    <property type="component" value="Unassembled WGS sequence"/>
</dbReference>
<accession>A0A9X3WP08</accession>
<evidence type="ECO:0000256" key="1">
    <source>
        <dbReference type="SAM" id="Phobius"/>
    </source>
</evidence>
<protein>
    <submittedName>
        <fullName evidence="2">Uncharacterized protein</fullName>
    </submittedName>
</protein>
<dbReference type="EMBL" id="JAMQJZ010000018">
    <property type="protein sequence ID" value="MDC3422248.1"/>
    <property type="molecule type" value="Genomic_DNA"/>
</dbReference>
<keyword evidence="1" id="KW-1133">Transmembrane helix</keyword>
<reference evidence="2" key="1">
    <citation type="submission" date="2022-06" db="EMBL/GenBank/DDBJ databases">
        <title>Aquibacillus sp. a new bacterium isolated from soil saline samples.</title>
        <authorList>
            <person name="Galisteo C."/>
            <person name="De La Haba R."/>
            <person name="Sanchez-Porro C."/>
            <person name="Ventosa A."/>
        </authorList>
    </citation>
    <scope>NUCLEOTIDE SEQUENCE</scope>
    <source>
        <strain evidence="2">JCM 12387</strain>
    </source>
</reference>
<dbReference type="AlphaFoldDB" id="A0A9X3WP08"/>
<feature type="transmembrane region" description="Helical" evidence="1">
    <location>
        <begin position="63"/>
        <end position="84"/>
    </location>
</feature>
<comment type="caution">
    <text evidence="2">The sequence shown here is derived from an EMBL/GenBank/DDBJ whole genome shotgun (WGS) entry which is preliminary data.</text>
</comment>
<sequence>MSYLSGFFRVLIILLLLYAYHMIISNLDFIQSTVVYLLLFAIVLIVAFWIANKLDLSIDVVRFPILIRIIVSCLIILFFCYSFFTTHFYTDKQLIETGLEKIEMYYQLNQVNFTDEERQELLDSIFHEQFGYSVQLLGKYPEAELVEANALNITRNFYQYNLLVKVELSEGGHKWTEKYMLILERDGFTFKLNGMSYVD</sequence>
<feature type="transmembrane region" description="Helical" evidence="1">
    <location>
        <begin position="34"/>
        <end position="51"/>
    </location>
</feature>
<evidence type="ECO:0000313" key="2">
    <source>
        <dbReference type="EMBL" id="MDC3422248.1"/>
    </source>
</evidence>